<evidence type="ECO:0000313" key="9">
    <source>
        <dbReference type="Proteomes" id="UP001301731"/>
    </source>
</evidence>
<keyword evidence="5 7" id="KW-0472">Membrane</keyword>
<protein>
    <submittedName>
        <fullName evidence="8">APC family permease</fullName>
    </submittedName>
</protein>
<feature type="region of interest" description="Disordered" evidence="6">
    <location>
        <begin position="1"/>
        <end position="21"/>
    </location>
</feature>
<evidence type="ECO:0000256" key="7">
    <source>
        <dbReference type="SAM" id="Phobius"/>
    </source>
</evidence>
<keyword evidence="9" id="KW-1185">Reference proteome</keyword>
<feature type="transmembrane region" description="Helical" evidence="7">
    <location>
        <begin position="229"/>
        <end position="252"/>
    </location>
</feature>
<comment type="subcellular location">
    <subcellularLocation>
        <location evidence="1">Cell membrane</location>
        <topology evidence="1">Multi-pass membrane protein</topology>
    </subcellularLocation>
</comment>
<reference evidence="8 9" key="1">
    <citation type="submission" date="2023-10" db="EMBL/GenBank/DDBJ databases">
        <title>The genome sequence of Streptomyces sp. HUAS YS2.</title>
        <authorList>
            <person name="Mo P."/>
        </authorList>
    </citation>
    <scope>NUCLEOTIDE SEQUENCE [LARGE SCALE GENOMIC DNA]</scope>
    <source>
        <strain evidence="8 9">HUAS YS2</strain>
    </source>
</reference>
<feature type="transmembrane region" description="Helical" evidence="7">
    <location>
        <begin position="474"/>
        <end position="498"/>
    </location>
</feature>
<dbReference type="Gene3D" id="1.20.1740.10">
    <property type="entry name" value="Amino acid/polyamine transporter I"/>
    <property type="match status" value="1"/>
</dbReference>
<keyword evidence="3 7" id="KW-0812">Transmembrane</keyword>
<feature type="transmembrane region" description="Helical" evidence="7">
    <location>
        <begin position="191"/>
        <end position="209"/>
    </location>
</feature>
<sequence length="523" mass="54660">MTQVDVRPQAGDTVRGVAAQGDDNGVRGKGLGGNSVGLMGSAVIGISTVAPVYCLTSTLGSTAGEVGLQMPAVFLAGFLPMLLVAFAYRELNKVMPDCGTSFTWTVKAFGPKVGWMCGWGLLIATIIVLSNLAGVATTYFWLLAGEITGSEQIAALDGNKFAHIATVLVLVAVATAISYRGMTATKGIQYALVGLQLVVLAVFTVMAFQKAGSAEFTTGVDFSWSWLNPFAVGSFAAFTAGLSLSIFMYWGWDTCLTANEETVGSAKTPGRAAMISMIVLVGSYLATAIASQMLVGSGDKGLGLANPETSDNVFAALAGPVMGPALGILLFVAVLASAAASLQTTFIPVARTVLSMATYEAMPASYAKVHPKHKVPGKATIVAGVGTGVFYTTMTLLSENVLVDTIYALGLMICFYYALTAFACVWYFRRELTNSARDAIYKGVLPALGGLMLTGVFGKTLYDMWDPAYGSGSAVFGVGSVFVIGVGLLLLGVVLMLIMQRKSPAFFRGEVLTKDTPSLVVED</sequence>
<evidence type="ECO:0000256" key="3">
    <source>
        <dbReference type="ARBA" id="ARBA00022692"/>
    </source>
</evidence>
<dbReference type="InterPro" id="IPR002293">
    <property type="entry name" value="AA/rel_permease1"/>
</dbReference>
<dbReference type="PIRSF" id="PIRSF006060">
    <property type="entry name" value="AA_transporter"/>
    <property type="match status" value="1"/>
</dbReference>
<proteinExistence type="predicted"/>
<feature type="transmembrane region" description="Helical" evidence="7">
    <location>
        <begin position="440"/>
        <end position="462"/>
    </location>
</feature>
<keyword evidence="4 7" id="KW-1133">Transmembrane helix</keyword>
<dbReference type="Pfam" id="PF13520">
    <property type="entry name" value="AA_permease_2"/>
    <property type="match status" value="1"/>
</dbReference>
<feature type="transmembrane region" description="Helical" evidence="7">
    <location>
        <begin position="119"/>
        <end position="141"/>
    </location>
</feature>
<feature type="transmembrane region" description="Helical" evidence="7">
    <location>
        <begin position="66"/>
        <end position="88"/>
    </location>
</feature>
<accession>A0ABZ0LWF1</accession>
<keyword evidence="2" id="KW-1003">Cell membrane</keyword>
<dbReference type="Proteomes" id="UP001301731">
    <property type="component" value="Chromosome"/>
</dbReference>
<evidence type="ECO:0000256" key="6">
    <source>
        <dbReference type="SAM" id="MobiDB-lite"/>
    </source>
</evidence>
<evidence type="ECO:0000256" key="2">
    <source>
        <dbReference type="ARBA" id="ARBA00022475"/>
    </source>
</evidence>
<feature type="transmembrane region" description="Helical" evidence="7">
    <location>
        <begin position="36"/>
        <end position="60"/>
    </location>
</feature>
<feature type="transmembrane region" description="Helical" evidence="7">
    <location>
        <begin position="375"/>
        <end position="394"/>
    </location>
</feature>
<evidence type="ECO:0000256" key="5">
    <source>
        <dbReference type="ARBA" id="ARBA00023136"/>
    </source>
</evidence>
<evidence type="ECO:0000256" key="4">
    <source>
        <dbReference type="ARBA" id="ARBA00022989"/>
    </source>
</evidence>
<feature type="transmembrane region" description="Helical" evidence="7">
    <location>
        <begin position="273"/>
        <end position="294"/>
    </location>
</feature>
<dbReference type="PANTHER" id="PTHR42770:SF16">
    <property type="entry name" value="AMINO ACID PERMEASE"/>
    <property type="match status" value="1"/>
</dbReference>
<feature type="transmembrane region" description="Helical" evidence="7">
    <location>
        <begin position="314"/>
        <end position="336"/>
    </location>
</feature>
<evidence type="ECO:0000256" key="1">
    <source>
        <dbReference type="ARBA" id="ARBA00004651"/>
    </source>
</evidence>
<evidence type="ECO:0000313" key="8">
    <source>
        <dbReference type="EMBL" id="WOX23814.1"/>
    </source>
</evidence>
<dbReference type="InterPro" id="IPR050367">
    <property type="entry name" value="APC_superfamily"/>
</dbReference>
<name>A0ABZ0LWF1_9ACTN</name>
<dbReference type="EMBL" id="CP137573">
    <property type="protein sequence ID" value="WOX23814.1"/>
    <property type="molecule type" value="Genomic_DNA"/>
</dbReference>
<organism evidence="8 9">
    <name type="scientific">Streptomyces solicathayae</name>
    <dbReference type="NCBI Taxonomy" id="3081768"/>
    <lineage>
        <taxon>Bacteria</taxon>
        <taxon>Bacillati</taxon>
        <taxon>Actinomycetota</taxon>
        <taxon>Actinomycetes</taxon>
        <taxon>Kitasatosporales</taxon>
        <taxon>Streptomycetaceae</taxon>
        <taxon>Streptomyces</taxon>
    </lineage>
</organism>
<feature type="transmembrane region" description="Helical" evidence="7">
    <location>
        <begin position="406"/>
        <end position="428"/>
    </location>
</feature>
<feature type="transmembrane region" description="Helical" evidence="7">
    <location>
        <begin position="161"/>
        <end position="179"/>
    </location>
</feature>
<dbReference type="RefSeq" id="WP_318106088.1">
    <property type="nucleotide sequence ID" value="NZ_CP137573.1"/>
</dbReference>
<gene>
    <name evidence="8" type="ORF">R2D22_21475</name>
</gene>
<dbReference type="PANTHER" id="PTHR42770">
    <property type="entry name" value="AMINO ACID TRANSPORTER-RELATED"/>
    <property type="match status" value="1"/>
</dbReference>